<keyword evidence="1" id="KW-0560">Oxidoreductase</keyword>
<protein>
    <submittedName>
        <fullName evidence="1">Fatty acyl-CoA reductase CG5065-like protein</fullName>
        <ecNumber evidence="1">1.2.1.84</ecNumber>
    </submittedName>
</protein>
<proteinExistence type="predicted"/>
<dbReference type="EMBL" id="GEMB01005561">
    <property type="protein sequence ID" value="JAR97760.1"/>
    <property type="molecule type" value="Transcribed_RNA"/>
</dbReference>
<evidence type="ECO:0000313" key="1">
    <source>
        <dbReference type="EMBL" id="JAR97760.1"/>
    </source>
</evidence>
<accession>A0A161M6X2</accession>
<organism evidence="1">
    <name type="scientific">Triatoma infestans</name>
    <name type="common">Assassin bug</name>
    <dbReference type="NCBI Taxonomy" id="30076"/>
    <lineage>
        <taxon>Eukaryota</taxon>
        <taxon>Metazoa</taxon>
        <taxon>Ecdysozoa</taxon>
        <taxon>Arthropoda</taxon>
        <taxon>Hexapoda</taxon>
        <taxon>Insecta</taxon>
        <taxon>Pterygota</taxon>
        <taxon>Neoptera</taxon>
        <taxon>Paraneoptera</taxon>
        <taxon>Hemiptera</taxon>
        <taxon>Heteroptera</taxon>
        <taxon>Panheteroptera</taxon>
        <taxon>Cimicomorpha</taxon>
        <taxon>Reduviidae</taxon>
        <taxon>Triatominae</taxon>
        <taxon>Triatoma</taxon>
    </lineage>
</organism>
<name>A0A161M6X2_TRIIF</name>
<sequence>MELEHFLLKENPKSLPRARRTLMFLWMLDKMMSFLFYFLLLWLLVNYSESARSALDSTLSLLYHMPFFRKQ</sequence>
<dbReference type="EC" id="1.2.1.84" evidence="1"/>
<dbReference type="AlphaFoldDB" id="A0A161M6X2"/>
<reference evidence="1" key="2">
    <citation type="journal article" date="2017" name="J. Med. Entomol.">
        <title>Transcriptome Analysis of the Triatoma infestans (Hemiptera: Reduviidae) Integument.</title>
        <authorList>
            <person name="Calderon-Fernandez G.M."/>
            <person name="Moriconi D.E."/>
            <person name="Dulbecco A.B."/>
            <person name="Juarez M.P."/>
        </authorList>
    </citation>
    <scope>NUCLEOTIDE SEQUENCE</scope>
    <source>
        <strain evidence="1">Int1</strain>
        <tissue evidence="1">Integument</tissue>
    </source>
</reference>
<reference evidence="1" key="1">
    <citation type="submission" date="2016-04" db="EMBL/GenBank/DDBJ databases">
        <authorList>
            <person name="Calderon-Fernandez G.M.Sr."/>
        </authorList>
    </citation>
    <scope>NUCLEOTIDE SEQUENCE</scope>
    <source>
        <strain evidence="1">Int1</strain>
        <tissue evidence="1">Integument</tissue>
    </source>
</reference>
<dbReference type="GO" id="GO:0102965">
    <property type="term" value="F:alcohol-forming long-chain fatty acyl-CoA reductase activity"/>
    <property type="evidence" value="ECO:0007669"/>
    <property type="project" value="UniProtKB-EC"/>
</dbReference>